<dbReference type="InterPro" id="IPR033413">
    <property type="entry name" value="DUF5117"/>
</dbReference>
<evidence type="ECO:0000259" key="2">
    <source>
        <dbReference type="Pfam" id="PF16313"/>
    </source>
</evidence>
<feature type="signal peptide" evidence="1">
    <location>
        <begin position="1"/>
        <end position="20"/>
    </location>
</feature>
<dbReference type="PANTHER" id="PTHR38478:SF1">
    <property type="entry name" value="ZINC DEPENDENT METALLOPROTEASE DOMAIN LIPOPROTEIN"/>
    <property type="match status" value="1"/>
</dbReference>
<feature type="domain" description="EcxA zinc-binding" evidence="2">
    <location>
        <begin position="640"/>
        <end position="766"/>
    </location>
</feature>
<name>A0A099KP25_COLPS</name>
<organism evidence="4 5">
    <name type="scientific">Colwellia psychrerythraea</name>
    <name type="common">Vibrio psychroerythus</name>
    <dbReference type="NCBI Taxonomy" id="28229"/>
    <lineage>
        <taxon>Bacteria</taxon>
        <taxon>Pseudomonadati</taxon>
        <taxon>Pseudomonadota</taxon>
        <taxon>Gammaproteobacteria</taxon>
        <taxon>Alteromonadales</taxon>
        <taxon>Colwelliaceae</taxon>
        <taxon>Colwellia</taxon>
    </lineage>
</organism>
<feature type="chain" id="PRO_5001957212" description="Peptidase" evidence="1">
    <location>
        <begin position="21"/>
        <end position="865"/>
    </location>
</feature>
<comment type="caution">
    <text evidence="4">The sequence shown here is derived from an EMBL/GenBank/DDBJ whole genome shotgun (WGS) entry which is preliminary data.</text>
</comment>
<dbReference type="OrthoDB" id="9776599at2"/>
<proteinExistence type="predicted"/>
<dbReference type="InterPro" id="IPR024079">
    <property type="entry name" value="MetalloPept_cat_dom_sf"/>
</dbReference>
<dbReference type="AlphaFoldDB" id="A0A099KP25"/>
<protein>
    <recommendedName>
        <fullName evidence="6">Peptidase</fullName>
    </recommendedName>
</protein>
<feature type="domain" description="EcxA zinc-binding" evidence="2">
    <location>
        <begin position="414"/>
        <end position="612"/>
    </location>
</feature>
<reference evidence="4 5" key="1">
    <citation type="submission" date="2014-08" db="EMBL/GenBank/DDBJ databases">
        <title>Genomic and Phenotypic Diversity of Colwellia psychrerythraea strains from Disparate Marine Basins.</title>
        <authorList>
            <person name="Techtmann S.M."/>
            <person name="Stelling S.C."/>
            <person name="Utturkar S.M."/>
            <person name="Alshibli N."/>
            <person name="Harris A."/>
            <person name="Brown S.D."/>
            <person name="Hazen T.C."/>
        </authorList>
    </citation>
    <scope>NUCLEOTIDE SEQUENCE [LARGE SCALE GENOMIC DNA]</scope>
    <source>
        <strain evidence="4 5">GAB14E</strain>
    </source>
</reference>
<dbReference type="PATRIC" id="fig|28229.3.peg.2837"/>
<evidence type="ECO:0008006" key="6">
    <source>
        <dbReference type="Google" id="ProtNLM"/>
    </source>
</evidence>
<dbReference type="PANTHER" id="PTHR38478">
    <property type="entry name" value="PEPTIDASE M1A AND M12B"/>
    <property type="match status" value="1"/>
</dbReference>
<dbReference type="Gene3D" id="3.40.390.10">
    <property type="entry name" value="Collagenase (Catalytic Domain)"/>
    <property type="match status" value="1"/>
</dbReference>
<feature type="domain" description="DUF5117" evidence="3">
    <location>
        <begin position="84"/>
        <end position="284"/>
    </location>
</feature>
<dbReference type="GO" id="GO:0008237">
    <property type="term" value="F:metallopeptidase activity"/>
    <property type="evidence" value="ECO:0007669"/>
    <property type="project" value="InterPro"/>
</dbReference>
<dbReference type="Proteomes" id="UP000029868">
    <property type="component" value="Unassembled WGS sequence"/>
</dbReference>
<dbReference type="InterPro" id="IPR032534">
    <property type="entry name" value="EcxA_zinc-bd"/>
</dbReference>
<dbReference type="CDD" id="cd04276">
    <property type="entry name" value="ZnMc_MMP_like_2"/>
    <property type="match status" value="1"/>
</dbReference>
<evidence type="ECO:0000259" key="3">
    <source>
        <dbReference type="Pfam" id="PF17148"/>
    </source>
</evidence>
<dbReference type="Pfam" id="PF17148">
    <property type="entry name" value="DUF5117"/>
    <property type="match status" value="1"/>
</dbReference>
<keyword evidence="1" id="KW-0732">Signal</keyword>
<evidence type="ECO:0000256" key="1">
    <source>
        <dbReference type="SAM" id="SignalP"/>
    </source>
</evidence>
<accession>A0A099KP25</accession>
<dbReference type="RefSeq" id="WP_033082861.1">
    <property type="nucleotide sequence ID" value="NZ_JQEC01000040.1"/>
</dbReference>
<evidence type="ECO:0000313" key="5">
    <source>
        <dbReference type="Proteomes" id="UP000029868"/>
    </source>
</evidence>
<gene>
    <name evidence="4" type="ORF">GAB14E_3119</name>
</gene>
<dbReference type="Pfam" id="PF16313">
    <property type="entry name" value="DUF4953"/>
    <property type="match status" value="2"/>
</dbReference>
<evidence type="ECO:0000313" key="4">
    <source>
        <dbReference type="EMBL" id="KGJ91637.1"/>
    </source>
</evidence>
<sequence length="865" mass="96441">MNFVRSLMFLSICLAFTASAADVNKTNFTNFIKDKTLQQGYFSFYHDEDEGKVYLQIEQFEQQFLFQSSLPHGIGSNDIGLDRGQLGDTRLVQFERVGNKVFLRQLNPYYRANSNNSLEQQAVDEAFASSIIWGFKVVASNKSNKKSKSTNKVLIDYTPFLLSDIHNITQTLKKAKQGNFKIDESRSGLYSKRTKAFPDNTELEATVTFKGTDAGKYLKAVTPDASAVTVNLHHSLIKLPDDNYQTRQFHPYSGYWSIDYADYASAIDEPLIKRLIPRHRLTKKDPSALSSAAVEPIVYYLDAGVPDPIRSALIEGAMWWQQAFSDIGYQDAFQVKILPEDVDPMDVRYNVIQWVHRATRGWSYGSSVIDPRTGEIIKGHVTLGSLRVRQDYLIALGLTSPFSNNETGKTTDTSKMQAMALARIRQLSAHEVGHTLGIAHNFAASVNDRASVMDYPHPFITLDEQGEIDLSQAYKENIGLWDKYVIAYGYGDYAKIENSDEAQQLTKLVKKTQAQGLLYVSDPDARPASGAHNTGHLWDNGSNAAQELSRVMKVRAKALENFGLNSIAPNTPLSELEQALVPIYNFHRYQVEATAKLIAGVDYAYEVKSTHSETTSNTTGDMESSEEISSADVIDAAREIEADQQRVQAVSAAMQQQALTALLSTLDSDFLTLSEDIISLIPPKAYGYTRTRESFASQTGITFDAISAAQASAKHTIALLLNNERLARLQQQAARYQQSNARGQQVNAIFSVQQVITQLVKNTIKKSPETGLALLVQQRVNQQVVEQLLTLWHKKDLVTEVRSEIYVSLGGLIEWLDDNNDSRRYAALSTQFILLEQQIKFSLKQNKLAVPASKITMPPGSPIGS</sequence>
<dbReference type="EMBL" id="JQEC01000040">
    <property type="protein sequence ID" value="KGJ91637.1"/>
    <property type="molecule type" value="Genomic_DNA"/>
</dbReference>
<dbReference type="SUPFAM" id="SSF55486">
    <property type="entry name" value="Metalloproteases ('zincins'), catalytic domain"/>
    <property type="match status" value="1"/>
</dbReference>
<dbReference type="InterPro" id="IPR034032">
    <property type="entry name" value="Zn_MMP-like_bac"/>
</dbReference>